<feature type="domain" description="Peptidase M24" evidence="1">
    <location>
        <begin position="216"/>
        <end position="430"/>
    </location>
</feature>
<evidence type="ECO:0008006" key="5">
    <source>
        <dbReference type="Google" id="ProtNLM"/>
    </source>
</evidence>
<dbReference type="Proteomes" id="UP001165065">
    <property type="component" value="Unassembled WGS sequence"/>
</dbReference>
<dbReference type="Gene3D" id="3.90.230.10">
    <property type="entry name" value="Creatinase/methionine aminopeptidase superfamily"/>
    <property type="match status" value="1"/>
</dbReference>
<accession>A0A9W7LEV3</accession>
<dbReference type="InterPro" id="IPR000587">
    <property type="entry name" value="Creatinase_N"/>
</dbReference>
<sequence>MFRLISQKSCQRVGGSIGRAFSTVSAPVTTSPSPFTPYPPPKFGLPFVSWENGGEKANHTFSAAEMDRRVAGLREIMKEKNLDACVLTSYHNVKYFSDFLYCGFGRPYAAVVSHDKVTTVSAMIDGGQPWRRTVGDNVIFTDWNKENYWMAVNELVKQANGGEAGSLRIGLELDSLPFDRYKKFSSLFSPSSDLVDVGEATMKFRMIKSDEEVAVIKNAAWVADVGGAACKEAIAVGVPEHEVALESTRAMVREIARLYPDSEIMDTWTWFQSGINTDGAHNPVTTRKLELGDILSLNCFPMVSGYYVALERTLFCGQPSDAHLKVWESNVKVHEAGLKAIQVGRTCGDVAKELNEIFAEEGLLEYRSFGYGHSFGVLSHYYGREAGLELREDIDTVISPGHVISMEPMVAIPEGQPGAGGYREHDILVIGEDGSIENITGFPYGPEHNIVSA</sequence>
<dbReference type="EMBL" id="BRYA01000365">
    <property type="protein sequence ID" value="GMI47919.1"/>
    <property type="molecule type" value="Genomic_DNA"/>
</dbReference>
<dbReference type="OrthoDB" id="4215474at2759"/>
<evidence type="ECO:0000313" key="4">
    <source>
        <dbReference type="Proteomes" id="UP001165065"/>
    </source>
</evidence>
<reference evidence="4" key="1">
    <citation type="journal article" date="2023" name="Commun. Biol.">
        <title>Genome analysis of Parmales, the sister group of diatoms, reveals the evolutionary specialization of diatoms from phago-mixotrophs to photoautotrophs.</title>
        <authorList>
            <person name="Ban H."/>
            <person name="Sato S."/>
            <person name="Yoshikawa S."/>
            <person name="Yamada K."/>
            <person name="Nakamura Y."/>
            <person name="Ichinomiya M."/>
            <person name="Sato N."/>
            <person name="Blanc-Mathieu R."/>
            <person name="Endo H."/>
            <person name="Kuwata A."/>
            <person name="Ogata H."/>
        </authorList>
    </citation>
    <scope>NUCLEOTIDE SEQUENCE [LARGE SCALE GENOMIC DNA]</scope>
</reference>
<evidence type="ECO:0000259" key="2">
    <source>
        <dbReference type="Pfam" id="PF01321"/>
    </source>
</evidence>
<dbReference type="SUPFAM" id="SSF53092">
    <property type="entry name" value="Creatinase/prolidase N-terminal domain"/>
    <property type="match status" value="1"/>
</dbReference>
<dbReference type="InterPro" id="IPR050659">
    <property type="entry name" value="Peptidase_M24B"/>
</dbReference>
<dbReference type="PANTHER" id="PTHR46112">
    <property type="entry name" value="AMINOPEPTIDASE"/>
    <property type="match status" value="1"/>
</dbReference>
<proteinExistence type="predicted"/>
<protein>
    <recommendedName>
        <fullName evidence="5">Creatinase</fullName>
    </recommendedName>
</protein>
<dbReference type="Gene3D" id="3.40.350.10">
    <property type="entry name" value="Creatinase/prolidase N-terminal domain"/>
    <property type="match status" value="1"/>
</dbReference>
<dbReference type="Pfam" id="PF01321">
    <property type="entry name" value="Creatinase_N"/>
    <property type="match status" value="1"/>
</dbReference>
<evidence type="ECO:0000259" key="1">
    <source>
        <dbReference type="Pfam" id="PF00557"/>
    </source>
</evidence>
<dbReference type="AlphaFoldDB" id="A0A9W7LEV3"/>
<organism evidence="3 4">
    <name type="scientific">Triparma columacea</name>
    <dbReference type="NCBI Taxonomy" id="722753"/>
    <lineage>
        <taxon>Eukaryota</taxon>
        <taxon>Sar</taxon>
        <taxon>Stramenopiles</taxon>
        <taxon>Ochrophyta</taxon>
        <taxon>Bolidophyceae</taxon>
        <taxon>Parmales</taxon>
        <taxon>Triparmaceae</taxon>
        <taxon>Triparma</taxon>
    </lineage>
</organism>
<dbReference type="InterPro" id="IPR000994">
    <property type="entry name" value="Pept_M24"/>
</dbReference>
<comment type="caution">
    <text evidence="3">The sequence shown here is derived from an EMBL/GenBank/DDBJ whole genome shotgun (WGS) entry which is preliminary data.</text>
</comment>
<keyword evidence="4" id="KW-1185">Reference proteome</keyword>
<dbReference type="Pfam" id="PF00557">
    <property type="entry name" value="Peptidase_M24"/>
    <property type="match status" value="1"/>
</dbReference>
<gene>
    <name evidence="3" type="ORF">TrCOL_g4858</name>
</gene>
<evidence type="ECO:0000313" key="3">
    <source>
        <dbReference type="EMBL" id="GMI47919.1"/>
    </source>
</evidence>
<dbReference type="InterPro" id="IPR036005">
    <property type="entry name" value="Creatinase/aminopeptidase-like"/>
</dbReference>
<feature type="domain" description="Creatinase N-terminal" evidence="2">
    <location>
        <begin position="69"/>
        <end position="207"/>
    </location>
</feature>
<dbReference type="PANTHER" id="PTHR46112:SF2">
    <property type="entry name" value="XAA-PRO AMINOPEPTIDASE P-RELATED"/>
    <property type="match status" value="1"/>
</dbReference>
<name>A0A9W7LEV3_9STRA</name>
<dbReference type="InterPro" id="IPR029149">
    <property type="entry name" value="Creatin/AminoP/Spt16_N"/>
</dbReference>
<dbReference type="SUPFAM" id="SSF55920">
    <property type="entry name" value="Creatinase/aminopeptidase"/>
    <property type="match status" value="1"/>
</dbReference>